<dbReference type="InterPro" id="IPR027417">
    <property type="entry name" value="P-loop_NTPase"/>
</dbReference>
<dbReference type="InterPro" id="IPR000157">
    <property type="entry name" value="TIR_dom"/>
</dbReference>
<dbReference type="AlphaFoldDB" id="A0A059C522"/>
<proteinExistence type="predicted"/>
<keyword evidence="4" id="KW-0520">NAD</keyword>
<keyword evidence="1" id="KW-0433">Leucine-rich repeat</keyword>
<dbReference type="EMBL" id="KK198757">
    <property type="protein sequence ID" value="KCW73344.1"/>
    <property type="molecule type" value="Genomic_DNA"/>
</dbReference>
<gene>
    <name evidence="6" type="ORF">EUGRSUZ_E01810</name>
</gene>
<evidence type="ECO:0000313" key="6">
    <source>
        <dbReference type="EMBL" id="KCW73344.1"/>
    </source>
</evidence>
<sequence length="956" mass="109505">MLNASSNNQELEKLLGYDYEVFLSFRGPDTCNDITDYLHTSMIDAGIRAYIDDEELRIGEEISGQLLQAIEQSKISIPIFSKGYADSTWCLRELVKMVESKNTRRHKIMPIFYNVAPSEVKYQTDHYGNAIVSHANKKRFDDETIDNWKAALNEVGALQGWDFQSMPNRGKGEFVKEVVDNVLIELKIAYLEVSDCLVEVNNHVDEIMRMICTHNHETKIVGIHGIGGMGKTTLAQIVYNQLSDDFSNCCFLSNIRETEITRLQNQLISNILKKRWPDINNIMEGKKVIKERLCSKIVLLLLDDVDEASQLDALVQKREWFGKGSKIIITTRDRGILNVPTLVDWTYELTSMDFDHSLQLFSKHAFRRDYPIEQYIFHSKRAVNICSGLPLALEVIGSLLSGKSIEDWDATLKELEEFPHHNVQKKLMISIKALNEDQRKTFFDVACFFIGIDKRIVIYMWENCKFLPQQSLNTLQQRSLIKIREDNRLWMHDWLRDIGRNLIQQGSGWQPEKQRWVWTHAQALEILEKMQLAKNLKVLNLTGCMKLRKTPNLSFHVNLEPLILESCENLVQIHTSISQLKKLVFLNLKDCNNLRELPNEMRALESLRELLLDSTAIEEIPEWRRMKRLEILSLDKCTLLNKFSFVGCVAAATTLSLVDSHLTQLPKSIENFNSLIHLNLSKLEAWGTFKEIPDNIGDLRLLKNLILGSPRISMVPRLPESLVNLCCKTTSMETLPNFSNLINLRNLRLTLLLNHKGPSKLEATPSAWWIGTLQMLEFLKLSSPYIATLSSDLVLLSQLKKLKLQCCHLQCLPRLPTNLSYLSIKSCRRMKTANDLSNLKALSDLVINGCDELTEIRGLEGLENLRTLELVALPSLVKLPDLTNLKKLKKILLNDCPKLFEILGGPESLEILHIVNCSNLQKFPDPSSLKNLEVWNPETKESTSVLVFQEFVNVNT</sequence>
<reference evidence="6" key="1">
    <citation type="submission" date="2013-07" db="EMBL/GenBank/DDBJ databases">
        <title>The genome of Eucalyptus grandis.</title>
        <authorList>
            <person name="Schmutz J."/>
            <person name="Hayes R."/>
            <person name="Myburg A."/>
            <person name="Tuskan G."/>
            <person name="Grattapaglia D."/>
            <person name="Rokhsar D.S."/>
        </authorList>
    </citation>
    <scope>NUCLEOTIDE SEQUENCE</scope>
    <source>
        <tissue evidence="6">Leaf extractions</tissue>
    </source>
</reference>
<dbReference type="InParanoid" id="A0A059C522"/>
<feature type="domain" description="TIR" evidence="5">
    <location>
        <begin position="17"/>
        <end position="182"/>
    </location>
</feature>
<keyword evidence="3" id="KW-0611">Plant defense</keyword>
<evidence type="ECO:0000256" key="1">
    <source>
        <dbReference type="ARBA" id="ARBA00022614"/>
    </source>
</evidence>
<dbReference type="Gene3D" id="1.10.10.10">
    <property type="entry name" value="Winged helix-like DNA-binding domain superfamily/Winged helix DNA-binding domain"/>
    <property type="match status" value="1"/>
</dbReference>
<dbReference type="InterPro" id="IPR044974">
    <property type="entry name" value="Disease_R_plants"/>
</dbReference>
<keyword evidence="2" id="KW-0677">Repeat</keyword>
<dbReference type="Gramene" id="KCW73344">
    <property type="protein sequence ID" value="KCW73344"/>
    <property type="gene ID" value="EUGRSUZ_E01810"/>
</dbReference>
<dbReference type="Gene3D" id="3.40.50.300">
    <property type="entry name" value="P-loop containing nucleotide triphosphate hydrolases"/>
    <property type="match status" value="1"/>
</dbReference>
<dbReference type="InterPro" id="IPR035897">
    <property type="entry name" value="Toll_tir_struct_dom_sf"/>
</dbReference>
<dbReference type="SUPFAM" id="SSF52200">
    <property type="entry name" value="Toll/Interleukin receptor TIR domain"/>
    <property type="match status" value="1"/>
</dbReference>
<dbReference type="PROSITE" id="PS50104">
    <property type="entry name" value="TIR"/>
    <property type="match status" value="1"/>
</dbReference>
<organism evidence="6">
    <name type="scientific">Eucalyptus grandis</name>
    <name type="common">Flooded gum</name>
    <dbReference type="NCBI Taxonomy" id="71139"/>
    <lineage>
        <taxon>Eukaryota</taxon>
        <taxon>Viridiplantae</taxon>
        <taxon>Streptophyta</taxon>
        <taxon>Embryophyta</taxon>
        <taxon>Tracheophyta</taxon>
        <taxon>Spermatophyta</taxon>
        <taxon>Magnoliopsida</taxon>
        <taxon>eudicotyledons</taxon>
        <taxon>Gunneridae</taxon>
        <taxon>Pentapetalae</taxon>
        <taxon>rosids</taxon>
        <taxon>malvids</taxon>
        <taxon>Myrtales</taxon>
        <taxon>Myrtaceae</taxon>
        <taxon>Myrtoideae</taxon>
        <taxon>Eucalypteae</taxon>
        <taxon>Eucalyptus</taxon>
    </lineage>
</organism>
<dbReference type="PANTHER" id="PTHR11017">
    <property type="entry name" value="LEUCINE-RICH REPEAT-CONTAINING PROTEIN"/>
    <property type="match status" value="1"/>
</dbReference>
<dbReference type="Pfam" id="PF00931">
    <property type="entry name" value="NB-ARC"/>
    <property type="match status" value="1"/>
</dbReference>
<evidence type="ECO:0000259" key="5">
    <source>
        <dbReference type="PROSITE" id="PS50104"/>
    </source>
</evidence>
<dbReference type="InterPro" id="IPR002182">
    <property type="entry name" value="NB-ARC"/>
</dbReference>
<name>A0A059C522_EUCGR</name>
<evidence type="ECO:0000256" key="2">
    <source>
        <dbReference type="ARBA" id="ARBA00022737"/>
    </source>
</evidence>
<dbReference type="Gene3D" id="3.80.10.10">
    <property type="entry name" value="Ribonuclease Inhibitor"/>
    <property type="match status" value="3"/>
</dbReference>
<evidence type="ECO:0000256" key="3">
    <source>
        <dbReference type="ARBA" id="ARBA00022821"/>
    </source>
</evidence>
<dbReference type="Gene3D" id="1.10.8.430">
    <property type="entry name" value="Helical domain of apoptotic protease-activating factors"/>
    <property type="match status" value="1"/>
</dbReference>
<dbReference type="OMA" id="KHENDTE"/>
<dbReference type="Pfam" id="PF01582">
    <property type="entry name" value="TIR"/>
    <property type="match status" value="1"/>
</dbReference>
<dbReference type="GO" id="GO:0043531">
    <property type="term" value="F:ADP binding"/>
    <property type="evidence" value="ECO:0007669"/>
    <property type="project" value="InterPro"/>
</dbReference>
<dbReference type="InterPro" id="IPR042197">
    <property type="entry name" value="Apaf_helical"/>
</dbReference>
<evidence type="ECO:0000256" key="4">
    <source>
        <dbReference type="ARBA" id="ARBA00023027"/>
    </source>
</evidence>
<dbReference type="PANTHER" id="PTHR11017:SF570">
    <property type="entry name" value="DISEASE RESISTANCE PROTEIN (TIR-NBS CLASS)-RELATED"/>
    <property type="match status" value="1"/>
</dbReference>
<accession>A0A059C522</accession>
<dbReference type="SUPFAM" id="SSF52058">
    <property type="entry name" value="L domain-like"/>
    <property type="match status" value="1"/>
</dbReference>
<dbReference type="GO" id="GO:0006952">
    <property type="term" value="P:defense response"/>
    <property type="evidence" value="ECO:0007669"/>
    <property type="project" value="UniProtKB-KW"/>
</dbReference>
<dbReference type="SUPFAM" id="SSF52540">
    <property type="entry name" value="P-loop containing nucleoside triphosphate hydrolases"/>
    <property type="match status" value="1"/>
</dbReference>
<dbReference type="SMART" id="SM00255">
    <property type="entry name" value="TIR"/>
    <property type="match status" value="1"/>
</dbReference>
<dbReference type="FunFam" id="3.40.50.10140:FF:000007">
    <property type="entry name" value="Disease resistance protein (TIR-NBS-LRR class)"/>
    <property type="match status" value="1"/>
</dbReference>
<dbReference type="Gene3D" id="3.40.50.10140">
    <property type="entry name" value="Toll/interleukin-1 receptor homology (TIR) domain"/>
    <property type="match status" value="1"/>
</dbReference>
<protein>
    <recommendedName>
        <fullName evidence="5">TIR domain-containing protein</fullName>
    </recommendedName>
</protein>
<dbReference type="InterPro" id="IPR058192">
    <property type="entry name" value="WHD_ROQ1-like"/>
</dbReference>
<dbReference type="Pfam" id="PF23282">
    <property type="entry name" value="WHD_ROQ1"/>
    <property type="match status" value="1"/>
</dbReference>
<dbReference type="InterPro" id="IPR036388">
    <property type="entry name" value="WH-like_DNA-bd_sf"/>
</dbReference>
<dbReference type="InterPro" id="IPR032675">
    <property type="entry name" value="LRR_dom_sf"/>
</dbReference>
<dbReference type="GO" id="GO:0007165">
    <property type="term" value="P:signal transduction"/>
    <property type="evidence" value="ECO:0007669"/>
    <property type="project" value="InterPro"/>
</dbReference>
<dbReference type="PRINTS" id="PR00364">
    <property type="entry name" value="DISEASERSIST"/>
</dbReference>